<dbReference type="AlphaFoldDB" id="A0AAV4GKM7"/>
<protein>
    <submittedName>
        <fullName evidence="7">Carboxylic ester hydrolase</fullName>
    </submittedName>
</protein>
<dbReference type="EMBL" id="BMAT01001464">
    <property type="protein sequence ID" value="GFR86083.1"/>
    <property type="molecule type" value="Genomic_DNA"/>
</dbReference>
<proteinExistence type="inferred from homology"/>
<evidence type="ECO:0000256" key="2">
    <source>
        <dbReference type="ARBA" id="ARBA00022487"/>
    </source>
</evidence>
<evidence type="ECO:0000256" key="3">
    <source>
        <dbReference type="ARBA" id="ARBA00022801"/>
    </source>
</evidence>
<accession>A0AAV4GKM7</accession>
<dbReference type="SUPFAM" id="SSF53474">
    <property type="entry name" value="alpha/beta-Hydrolases"/>
    <property type="match status" value="1"/>
</dbReference>
<keyword evidence="3 7" id="KW-0378">Hydrolase</keyword>
<dbReference type="GO" id="GO:0019695">
    <property type="term" value="P:choline metabolic process"/>
    <property type="evidence" value="ECO:0007669"/>
    <property type="project" value="TreeGrafter"/>
</dbReference>
<dbReference type="Pfam" id="PF00135">
    <property type="entry name" value="COesterase"/>
    <property type="match status" value="1"/>
</dbReference>
<evidence type="ECO:0000259" key="6">
    <source>
        <dbReference type="Pfam" id="PF00135"/>
    </source>
</evidence>
<keyword evidence="2" id="KW-0719">Serine esterase</keyword>
<keyword evidence="4" id="KW-1015">Disulfide bond</keyword>
<name>A0AAV4GKM7_9GAST</name>
<comment type="similarity">
    <text evidence="1">Belongs to the type-B carboxylesterase/lipase family.</text>
</comment>
<evidence type="ECO:0000256" key="5">
    <source>
        <dbReference type="SAM" id="SignalP"/>
    </source>
</evidence>
<dbReference type="Gene3D" id="3.40.50.1820">
    <property type="entry name" value="alpha/beta hydrolase"/>
    <property type="match status" value="1"/>
</dbReference>
<dbReference type="InterPro" id="IPR029058">
    <property type="entry name" value="AB_hydrolase_fold"/>
</dbReference>
<dbReference type="Proteomes" id="UP000762676">
    <property type="component" value="Unassembled WGS sequence"/>
</dbReference>
<organism evidence="7 8">
    <name type="scientific">Elysia marginata</name>
    <dbReference type="NCBI Taxonomy" id="1093978"/>
    <lineage>
        <taxon>Eukaryota</taxon>
        <taxon>Metazoa</taxon>
        <taxon>Spiralia</taxon>
        <taxon>Lophotrochozoa</taxon>
        <taxon>Mollusca</taxon>
        <taxon>Gastropoda</taxon>
        <taxon>Heterobranchia</taxon>
        <taxon>Euthyneura</taxon>
        <taxon>Panpulmonata</taxon>
        <taxon>Sacoglossa</taxon>
        <taxon>Placobranchoidea</taxon>
        <taxon>Plakobranchidae</taxon>
        <taxon>Elysia</taxon>
    </lineage>
</organism>
<evidence type="ECO:0000313" key="7">
    <source>
        <dbReference type="EMBL" id="GFR86083.1"/>
    </source>
</evidence>
<feature type="domain" description="Carboxylesterase type B" evidence="6">
    <location>
        <begin position="23"/>
        <end position="533"/>
    </location>
</feature>
<dbReference type="PRINTS" id="PR00878">
    <property type="entry name" value="CHOLNESTRASE"/>
</dbReference>
<dbReference type="InterPro" id="IPR000997">
    <property type="entry name" value="Cholinesterase"/>
</dbReference>
<evidence type="ECO:0000313" key="8">
    <source>
        <dbReference type="Proteomes" id="UP000762676"/>
    </source>
</evidence>
<evidence type="ECO:0000256" key="1">
    <source>
        <dbReference type="ARBA" id="ARBA00005964"/>
    </source>
</evidence>
<dbReference type="GO" id="GO:0005615">
    <property type="term" value="C:extracellular space"/>
    <property type="evidence" value="ECO:0007669"/>
    <property type="project" value="TreeGrafter"/>
</dbReference>
<gene>
    <name evidence="7" type="ORF">ElyMa_000711500</name>
</gene>
<dbReference type="GO" id="GO:0006581">
    <property type="term" value="P:acetylcholine catabolic process"/>
    <property type="evidence" value="ECO:0007669"/>
    <property type="project" value="TreeGrafter"/>
</dbReference>
<dbReference type="InterPro" id="IPR019819">
    <property type="entry name" value="Carboxylesterase_B_CS"/>
</dbReference>
<dbReference type="PANTHER" id="PTHR43918:SF4">
    <property type="entry name" value="CARBOXYLIC ESTER HYDROLASE"/>
    <property type="match status" value="1"/>
</dbReference>
<keyword evidence="5" id="KW-0732">Signal</keyword>
<evidence type="ECO:0000256" key="4">
    <source>
        <dbReference type="ARBA" id="ARBA00023157"/>
    </source>
</evidence>
<reference evidence="7 8" key="1">
    <citation type="journal article" date="2021" name="Elife">
        <title>Chloroplast acquisition without the gene transfer in kleptoplastic sea slugs, Plakobranchus ocellatus.</title>
        <authorList>
            <person name="Maeda T."/>
            <person name="Takahashi S."/>
            <person name="Yoshida T."/>
            <person name="Shimamura S."/>
            <person name="Takaki Y."/>
            <person name="Nagai Y."/>
            <person name="Toyoda A."/>
            <person name="Suzuki Y."/>
            <person name="Arimoto A."/>
            <person name="Ishii H."/>
            <person name="Satoh N."/>
            <person name="Nishiyama T."/>
            <person name="Hasebe M."/>
            <person name="Maruyama T."/>
            <person name="Minagawa J."/>
            <person name="Obokata J."/>
            <person name="Shigenobu S."/>
        </authorList>
    </citation>
    <scope>NUCLEOTIDE SEQUENCE [LARGE SCALE GENOMIC DNA]</scope>
</reference>
<dbReference type="InterPro" id="IPR050654">
    <property type="entry name" value="AChE-related_enzymes"/>
</dbReference>
<feature type="chain" id="PRO_5043864876" evidence="5">
    <location>
        <begin position="21"/>
        <end position="541"/>
    </location>
</feature>
<dbReference type="PANTHER" id="PTHR43918">
    <property type="entry name" value="ACETYLCHOLINESTERASE"/>
    <property type="match status" value="1"/>
</dbReference>
<dbReference type="GO" id="GO:0003990">
    <property type="term" value="F:acetylcholinesterase activity"/>
    <property type="evidence" value="ECO:0007669"/>
    <property type="project" value="TreeGrafter"/>
</dbReference>
<dbReference type="PROSITE" id="PS00941">
    <property type="entry name" value="CARBOXYLESTERASE_B_2"/>
    <property type="match status" value="1"/>
</dbReference>
<sequence>MIRIARLLLLLGSLVLLAVAQGPQLQTTNSIVTGAEHDVNGKKVEVFYGVPYAKPPIGMYRFGLAGMPSTKPSHQIDGTVKPPACWQLNSTDLDGLREPIPVTEMSEDCLYLNIWRPKTTPGIKKKIMVWIHGGGFMTGSAVLDAYEGSELAAREDVILITIAYRLAALGFMYVDGLMQGNFGLFDQFIALTWINMNAGNIGGTKGDITIFGQGAGAASVGFHLLFQTSKSLFSTAIMQSGSPFAPWATMGKTKATARTTQMVESLGCKGPFDVMKLYNCLRPLSAQELNDALAQIKHDRFELPIAPIIDRFLFRNDPRDTLKNGAAKLTSVIIGVNKNEGILAGVSGFKEELALEKKGKLSKKKEFRTMILSIAHNDTTLQTKLMKQYHREHVMKNRRLEIVDASIGDLLYKCPMLDFAREYTKQGGKVYMYSFEERFKSNPSPEWMGVPHGSEVEVAFGATMKDNSASSSDDKASTQMLMALWTSLAKTGKPSFLGIGWPLFTLQDEEYLEIGGGGMSTENHLRQKTCALWHAFEESNP</sequence>
<comment type="caution">
    <text evidence="7">The sequence shown here is derived from an EMBL/GenBank/DDBJ whole genome shotgun (WGS) entry which is preliminary data.</text>
</comment>
<feature type="signal peptide" evidence="5">
    <location>
        <begin position="1"/>
        <end position="20"/>
    </location>
</feature>
<dbReference type="InterPro" id="IPR002018">
    <property type="entry name" value="CarbesteraseB"/>
</dbReference>
<keyword evidence="8" id="KW-1185">Reference proteome</keyword>
<dbReference type="GO" id="GO:0005886">
    <property type="term" value="C:plasma membrane"/>
    <property type="evidence" value="ECO:0007669"/>
    <property type="project" value="TreeGrafter"/>
</dbReference>